<dbReference type="Proteomes" id="UP000778578">
    <property type="component" value="Unassembled WGS sequence"/>
</dbReference>
<evidence type="ECO:0008006" key="4">
    <source>
        <dbReference type="Google" id="ProtNLM"/>
    </source>
</evidence>
<keyword evidence="3" id="KW-1185">Reference proteome</keyword>
<feature type="region of interest" description="Disordered" evidence="1">
    <location>
        <begin position="1"/>
        <end position="39"/>
    </location>
</feature>
<organism evidence="2 3">
    <name type="scientific">Actinacidiphila acidipaludis</name>
    <dbReference type="NCBI Taxonomy" id="2873382"/>
    <lineage>
        <taxon>Bacteria</taxon>
        <taxon>Bacillati</taxon>
        <taxon>Actinomycetota</taxon>
        <taxon>Actinomycetes</taxon>
        <taxon>Kitasatosporales</taxon>
        <taxon>Streptomycetaceae</taxon>
        <taxon>Actinacidiphila</taxon>
    </lineage>
</organism>
<evidence type="ECO:0000313" key="2">
    <source>
        <dbReference type="EMBL" id="MBY8879013.1"/>
    </source>
</evidence>
<sequence>MSSFGATAVVTPARVTGAAPPAGPHTVRRPPLVRPAPPEPDFGPHVRVFGPGDPAAEIQAAFDAAGPGPAASASGAPASAGHPRAFLFKPGTYRLDAELGPHTSAVGLGPAPEAVTVHGTLRAADPTAADAAGSVAAGLRRSTENLNLVPAESGSAGGSPAGSSEKPFLYVDGTGAYRVFLPALRHGGAGTAGGRAAYGWSVPIDRFFVARPGDSVRALNRALAQGRHLLLTPGLYRLTDTVRVKWAGTVVLGLGSVTLAPVGATVPMTVADARGVRIAGLMFDAGPATPPVLLEVGRSGGGRCDPREPASVQDVFFRLGGAEDGRALVAHSDHVLLEGVWAWRAGRAVSVGAAGCVASGAGGDVSGVPEHPGVRFHDLPALPCGEAGVRDHAVDGGGAAQGTGAVPR</sequence>
<accession>A0ABS7Q793</accession>
<dbReference type="EMBL" id="JAINZZ010000016">
    <property type="protein sequence ID" value="MBY8879013.1"/>
    <property type="molecule type" value="Genomic_DNA"/>
</dbReference>
<gene>
    <name evidence="2" type="ORF">K7862_15410</name>
</gene>
<evidence type="ECO:0000256" key="1">
    <source>
        <dbReference type="SAM" id="MobiDB-lite"/>
    </source>
</evidence>
<protein>
    <recommendedName>
        <fullName evidence="4">Pectate lyase superfamily protein domain-containing protein</fullName>
    </recommendedName>
</protein>
<dbReference type="SUPFAM" id="SSF51126">
    <property type="entry name" value="Pectin lyase-like"/>
    <property type="match status" value="1"/>
</dbReference>
<evidence type="ECO:0000313" key="3">
    <source>
        <dbReference type="Proteomes" id="UP000778578"/>
    </source>
</evidence>
<dbReference type="RefSeq" id="WP_222963155.1">
    <property type="nucleotide sequence ID" value="NZ_JAINZZ010000016.1"/>
</dbReference>
<proteinExistence type="predicted"/>
<reference evidence="2 3" key="1">
    <citation type="submission" date="2021-08" db="EMBL/GenBank/DDBJ databases">
        <title>WGS of actinomycetes from Thailand.</title>
        <authorList>
            <person name="Thawai C."/>
        </authorList>
    </citation>
    <scope>NUCLEOTIDE SEQUENCE [LARGE SCALE GENOMIC DNA]</scope>
    <source>
        <strain evidence="2 3">PLK6-54</strain>
    </source>
</reference>
<dbReference type="InterPro" id="IPR011050">
    <property type="entry name" value="Pectin_lyase_fold/virulence"/>
</dbReference>
<comment type="caution">
    <text evidence="2">The sequence shown here is derived from an EMBL/GenBank/DDBJ whole genome shotgun (WGS) entry which is preliminary data.</text>
</comment>
<name>A0ABS7Q793_9ACTN</name>